<sequence length="335" mass="35346">MASLAPLVETTRGSTRENLHFGAIAVADTRGQVVAQAGDPHWLTFTRSTLKPLQALPFVHAGGVRHFGLTSSNLAMLCASHNGEAMHVEQVEQILAKARVGPQRLRCGCHVPMYVDVGLAPAPAPGTYDERHHNCSGKHAGFLAWCVQHGQPLDDYVDPAHPLQRAVRATVAEAAGLEEEQMPMGIDGCSAPNYAMPLASLARGFARLAAASEDTPYAESFAQLADAMTAHPELVSGTARNDAAFMRAGGGDWVTKVGADGVQVVASRSRGQALAVKISDGSKPALYAATVEALDQLGWLDAAQRAALQPWRQAVIASVKGAPVGERRAVFKLAP</sequence>
<accession>A0ABR9S0G4</accession>
<proteinExistence type="predicted"/>
<dbReference type="EMBL" id="JADDIV010000002">
    <property type="protein sequence ID" value="MBE7367016.1"/>
    <property type="molecule type" value="Genomic_DNA"/>
</dbReference>
<dbReference type="Pfam" id="PF06089">
    <property type="entry name" value="Asparaginase_II"/>
    <property type="match status" value="1"/>
</dbReference>
<reference evidence="1 2" key="1">
    <citation type="submission" date="2020-10" db="EMBL/GenBank/DDBJ databases">
        <title>Ramlibacter sp. HM2 16S ribosomal RNA gene Genome sequencing and assembly.</title>
        <authorList>
            <person name="Kang M."/>
        </authorList>
    </citation>
    <scope>NUCLEOTIDE SEQUENCE [LARGE SCALE GENOMIC DNA]</scope>
    <source>
        <strain evidence="1 2">HM2</strain>
    </source>
</reference>
<dbReference type="RefSeq" id="WP_193675657.1">
    <property type="nucleotide sequence ID" value="NZ_JADDIV010000002.1"/>
</dbReference>
<dbReference type="PANTHER" id="PTHR42110:SF1">
    <property type="entry name" value="L-ASPARAGINASE, PUTATIVE (AFU_ORTHOLOGUE AFUA_3G11890)-RELATED"/>
    <property type="match status" value="1"/>
</dbReference>
<comment type="caution">
    <text evidence="1">The sequence shown here is derived from an EMBL/GenBank/DDBJ whole genome shotgun (WGS) entry which is preliminary data.</text>
</comment>
<dbReference type="Proteomes" id="UP000806285">
    <property type="component" value="Unassembled WGS sequence"/>
</dbReference>
<evidence type="ECO:0000313" key="2">
    <source>
        <dbReference type="Proteomes" id="UP000806285"/>
    </source>
</evidence>
<keyword evidence="2" id="KW-1185">Reference proteome</keyword>
<evidence type="ECO:0000313" key="1">
    <source>
        <dbReference type="EMBL" id="MBE7367016.1"/>
    </source>
</evidence>
<organism evidence="1 2">
    <name type="scientific">Ramlibacter pallidus</name>
    <dbReference type="NCBI Taxonomy" id="2780087"/>
    <lineage>
        <taxon>Bacteria</taxon>
        <taxon>Pseudomonadati</taxon>
        <taxon>Pseudomonadota</taxon>
        <taxon>Betaproteobacteria</taxon>
        <taxon>Burkholderiales</taxon>
        <taxon>Comamonadaceae</taxon>
        <taxon>Ramlibacter</taxon>
    </lineage>
</organism>
<dbReference type="InterPro" id="IPR010349">
    <property type="entry name" value="Asparaginase_II"/>
</dbReference>
<name>A0ABR9S0G4_9BURK</name>
<protein>
    <submittedName>
        <fullName evidence="1">Asparaginase</fullName>
    </submittedName>
</protein>
<gene>
    <name evidence="1" type="ORF">IM787_05550</name>
</gene>
<dbReference type="PANTHER" id="PTHR42110">
    <property type="entry name" value="L-ASPARAGINASE, PUTATIVE (AFU_ORTHOLOGUE AFUA_3G11890)-RELATED"/>
    <property type="match status" value="1"/>
</dbReference>